<feature type="domain" description="N-acetyltransferase" evidence="3">
    <location>
        <begin position="5"/>
        <end position="172"/>
    </location>
</feature>
<comment type="caution">
    <text evidence="4">The sequence shown here is derived from an EMBL/GenBank/DDBJ whole genome shotgun (WGS) entry which is preliminary data.</text>
</comment>
<dbReference type="PANTHER" id="PTHR42919:SF8">
    <property type="entry name" value="N-ALPHA-ACETYLTRANSFERASE 50"/>
    <property type="match status" value="1"/>
</dbReference>
<dbReference type="GO" id="GO:0005840">
    <property type="term" value="C:ribosome"/>
    <property type="evidence" value="ECO:0007669"/>
    <property type="project" value="UniProtKB-KW"/>
</dbReference>
<dbReference type="InterPro" id="IPR016181">
    <property type="entry name" value="Acyl_CoA_acyltransferase"/>
</dbReference>
<organism evidence="4 5">
    <name type="scientific">Arcicella rosea</name>
    <dbReference type="NCBI Taxonomy" id="502909"/>
    <lineage>
        <taxon>Bacteria</taxon>
        <taxon>Pseudomonadati</taxon>
        <taxon>Bacteroidota</taxon>
        <taxon>Cytophagia</taxon>
        <taxon>Cytophagales</taxon>
        <taxon>Flectobacillaceae</taxon>
        <taxon>Arcicella</taxon>
    </lineage>
</organism>
<dbReference type="Proteomes" id="UP000524404">
    <property type="component" value="Unassembled WGS sequence"/>
</dbReference>
<keyword evidence="1" id="KW-0808">Transferase</keyword>
<reference evidence="4 5" key="1">
    <citation type="submission" date="2020-08" db="EMBL/GenBank/DDBJ databases">
        <title>Functional genomics of gut bacteria from endangered species of beetles.</title>
        <authorList>
            <person name="Carlos-Shanley C."/>
        </authorList>
    </citation>
    <scope>NUCLEOTIDE SEQUENCE [LARGE SCALE GENOMIC DNA]</scope>
    <source>
        <strain evidence="4 5">S00070</strain>
    </source>
</reference>
<gene>
    <name evidence="4" type="ORF">HNP25_000558</name>
</gene>
<keyword evidence="2" id="KW-0012">Acyltransferase</keyword>
<evidence type="ECO:0000313" key="4">
    <source>
        <dbReference type="EMBL" id="MBB6001918.1"/>
    </source>
</evidence>
<dbReference type="SUPFAM" id="SSF55729">
    <property type="entry name" value="Acyl-CoA N-acyltransferases (Nat)"/>
    <property type="match status" value="1"/>
</dbReference>
<evidence type="ECO:0000256" key="1">
    <source>
        <dbReference type="ARBA" id="ARBA00022679"/>
    </source>
</evidence>
<protein>
    <submittedName>
        <fullName evidence="4">Ribosomal protein S18 acetylase RimI-like enzyme</fullName>
    </submittedName>
</protein>
<dbReference type="PROSITE" id="PS51186">
    <property type="entry name" value="GNAT"/>
    <property type="match status" value="1"/>
</dbReference>
<keyword evidence="4" id="KW-0687">Ribonucleoprotein</keyword>
<dbReference type="AlphaFoldDB" id="A0A841EME0"/>
<evidence type="ECO:0000259" key="3">
    <source>
        <dbReference type="PROSITE" id="PS51186"/>
    </source>
</evidence>
<proteinExistence type="predicted"/>
<dbReference type="GO" id="GO:0016747">
    <property type="term" value="F:acyltransferase activity, transferring groups other than amino-acyl groups"/>
    <property type="evidence" value="ECO:0007669"/>
    <property type="project" value="InterPro"/>
</dbReference>
<dbReference type="RefSeq" id="WP_184129861.1">
    <property type="nucleotide sequence ID" value="NZ_JACHKT010000002.1"/>
</dbReference>
<dbReference type="CDD" id="cd04301">
    <property type="entry name" value="NAT_SF"/>
    <property type="match status" value="1"/>
</dbReference>
<name>A0A841EME0_9BACT</name>
<accession>A0A841EME0</accession>
<dbReference type="Pfam" id="PF00583">
    <property type="entry name" value="Acetyltransf_1"/>
    <property type="match status" value="1"/>
</dbReference>
<dbReference type="PANTHER" id="PTHR42919">
    <property type="entry name" value="N-ALPHA-ACETYLTRANSFERASE"/>
    <property type="match status" value="1"/>
</dbReference>
<keyword evidence="5" id="KW-1185">Reference proteome</keyword>
<dbReference type="InterPro" id="IPR051556">
    <property type="entry name" value="N-term/lysine_N-AcTrnsfr"/>
</dbReference>
<evidence type="ECO:0000313" key="5">
    <source>
        <dbReference type="Proteomes" id="UP000524404"/>
    </source>
</evidence>
<dbReference type="Gene3D" id="3.40.630.30">
    <property type="match status" value="1"/>
</dbReference>
<sequence length="176" mass="20364">MSNNPQIKEATNTDLAVLCQIGEQTFIETYGHQNTPENLQAYLSKHFNQEQVLSEIQTKGTIFLMVEFELEVVGYAKLRVNKAEFSDRNTLELERIYVKKAFHGKKLGAYLLEQCIEKTKAVGCDLLWLGVWEYNLKALNFYKSWGFEINGTHIFVLGDEEQTDYLMTKELKIIQV</sequence>
<dbReference type="EMBL" id="JACHKT010000002">
    <property type="protein sequence ID" value="MBB6001918.1"/>
    <property type="molecule type" value="Genomic_DNA"/>
</dbReference>
<evidence type="ECO:0000256" key="2">
    <source>
        <dbReference type="ARBA" id="ARBA00023315"/>
    </source>
</evidence>
<dbReference type="InterPro" id="IPR000182">
    <property type="entry name" value="GNAT_dom"/>
</dbReference>
<keyword evidence="4" id="KW-0689">Ribosomal protein</keyword>